<dbReference type="InterPro" id="IPR024694">
    <property type="entry name" value="PurE_prokaryotes"/>
</dbReference>
<evidence type="ECO:0000256" key="3">
    <source>
        <dbReference type="HAMAP-Rule" id="MF_01929"/>
    </source>
</evidence>
<name>A0A1H8TAK9_9FIRM</name>
<dbReference type="Proteomes" id="UP000198847">
    <property type="component" value="Unassembled WGS sequence"/>
</dbReference>
<evidence type="ECO:0000256" key="4">
    <source>
        <dbReference type="PIRNR" id="PIRNR001338"/>
    </source>
</evidence>
<dbReference type="GO" id="GO:0034023">
    <property type="term" value="F:5-(carboxyamino)imidazole ribonucleotide mutase activity"/>
    <property type="evidence" value="ECO:0007669"/>
    <property type="project" value="UniProtKB-UniRule"/>
</dbReference>
<dbReference type="SMART" id="SM01001">
    <property type="entry name" value="AIRC"/>
    <property type="match status" value="1"/>
</dbReference>
<feature type="binding site" evidence="3 5">
    <location>
        <position position="12"/>
    </location>
    <ligand>
        <name>substrate</name>
    </ligand>
</feature>
<reference evidence="7 8" key="1">
    <citation type="submission" date="2016-10" db="EMBL/GenBank/DDBJ databases">
        <authorList>
            <person name="de Groot N.N."/>
        </authorList>
    </citation>
    <scope>NUCLEOTIDE SEQUENCE [LARGE SCALE GENOMIC DNA]</scope>
    <source>
        <strain evidence="7 8">DSM 13305</strain>
    </source>
</reference>
<dbReference type="InterPro" id="IPR033747">
    <property type="entry name" value="PurE_ClassI"/>
</dbReference>
<keyword evidence="2 3" id="KW-0413">Isomerase</keyword>
<dbReference type="PIRSF" id="PIRSF001338">
    <property type="entry name" value="AIR_carboxylase"/>
    <property type="match status" value="1"/>
</dbReference>
<evidence type="ECO:0000259" key="6">
    <source>
        <dbReference type="SMART" id="SM01001"/>
    </source>
</evidence>
<dbReference type="EMBL" id="FODY01000006">
    <property type="protein sequence ID" value="SEO88130.1"/>
    <property type="molecule type" value="Genomic_DNA"/>
</dbReference>
<evidence type="ECO:0000256" key="5">
    <source>
        <dbReference type="PIRSR" id="PIRSR001338-1"/>
    </source>
</evidence>
<feature type="domain" description="PurE" evidence="6">
    <location>
        <begin position="1"/>
        <end position="150"/>
    </location>
</feature>
<protein>
    <recommendedName>
        <fullName evidence="3 4">N5-carboxyaminoimidazole ribonucleotide mutase</fullName>
        <shortName evidence="3 4">N5-CAIR mutase</shortName>
        <ecNumber evidence="3 4">5.4.99.18</ecNumber>
    </recommendedName>
    <alternativeName>
        <fullName evidence="3">5-(carboxyamino)imidazole ribonucleotide mutase</fullName>
    </alternativeName>
</protein>
<dbReference type="RefSeq" id="WP_091745209.1">
    <property type="nucleotide sequence ID" value="NZ_FODY01000006.1"/>
</dbReference>
<feature type="binding site" evidence="3 5">
    <location>
        <position position="39"/>
    </location>
    <ligand>
        <name>substrate</name>
    </ligand>
</feature>
<comment type="function">
    <text evidence="3 4">Catalyzes the conversion of N5-carboxyaminoimidazole ribonucleotide (N5-CAIR) to 4-carboxy-5-aminoimidazole ribonucleotide (CAIR).</text>
</comment>
<dbReference type="AlphaFoldDB" id="A0A1H8TAK9"/>
<dbReference type="PANTHER" id="PTHR23046">
    <property type="entry name" value="PHOSPHORIBOSYLAMINOIMIDAZOLE CARBOXYLASE CATALYTIC SUBUNIT"/>
    <property type="match status" value="1"/>
</dbReference>
<comment type="pathway">
    <text evidence="3 4">Purine metabolism; IMP biosynthesis via de novo pathway; 5-amino-1-(5-phospho-D-ribosyl)imidazole-4-carboxylate from 5-amino-1-(5-phospho-D-ribosyl)imidazole (N5-CAIR route): step 2/2.</text>
</comment>
<evidence type="ECO:0000313" key="7">
    <source>
        <dbReference type="EMBL" id="SEO88130.1"/>
    </source>
</evidence>
<dbReference type="UniPathway" id="UPA00074">
    <property type="reaction ID" value="UER00943"/>
</dbReference>
<dbReference type="STRING" id="112903.SAMN04490178_10696"/>
<dbReference type="InterPro" id="IPR000031">
    <property type="entry name" value="PurE_dom"/>
</dbReference>
<gene>
    <name evidence="3" type="primary">purE</name>
    <name evidence="7" type="ORF">SAMN04490178_10696</name>
</gene>
<dbReference type="GO" id="GO:0006189">
    <property type="term" value="P:'de novo' IMP biosynthetic process"/>
    <property type="evidence" value="ECO:0007669"/>
    <property type="project" value="UniProtKB-UniRule"/>
</dbReference>
<evidence type="ECO:0000256" key="2">
    <source>
        <dbReference type="ARBA" id="ARBA00023235"/>
    </source>
</evidence>
<keyword evidence="8" id="KW-1185">Reference proteome</keyword>
<organism evidence="7 8">
    <name type="scientific">Propionispora vibrioides</name>
    <dbReference type="NCBI Taxonomy" id="112903"/>
    <lineage>
        <taxon>Bacteria</taxon>
        <taxon>Bacillati</taxon>
        <taxon>Bacillota</taxon>
        <taxon>Negativicutes</taxon>
        <taxon>Selenomonadales</taxon>
        <taxon>Sporomusaceae</taxon>
        <taxon>Propionispora</taxon>
    </lineage>
</organism>
<dbReference type="EC" id="5.4.99.18" evidence="3 4"/>
<comment type="catalytic activity">
    <reaction evidence="3 4">
        <text>5-carboxyamino-1-(5-phospho-D-ribosyl)imidazole + H(+) = 5-amino-1-(5-phospho-D-ribosyl)imidazole-4-carboxylate</text>
        <dbReference type="Rhea" id="RHEA:13193"/>
        <dbReference type="ChEBI" id="CHEBI:15378"/>
        <dbReference type="ChEBI" id="CHEBI:58730"/>
        <dbReference type="ChEBI" id="CHEBI:77657"/>
        <dbReference type="EC" id="5.4.99.18"/>
    </reaction>
</comment>
<accession>A0A1H8TAK9</accession>
<sequence>MKAAIIMGSDSDWPILETAVKTLEEFGIATEVMVASAHRTPDKVHTFAATARERGVKVIIAAAGAAAHLPGVVASYTTLPVIGVPINSTPLNGVDALYSIVQMPSGIPVATMAINGAKNAAIFAAQILGVSEATIEEALRRHRETMAVEVEKKAAKLLAKQ</sequence>
<proteinExistence type="inferred from homology"/>
<dbReference type="Pfam" id="PF00731">
    <property type="entry name" value="AIRC"/>
    <property type="match status" value="1"/>
</dbReference>
<dbReference type="OrthoDB" id="9791908at2"/>
<dbReference type="PANTHER" id="PTHR23046:SF2">
    <property type="entry name" value="PHOSPHORIBOSYLAMINOIMIDAZOLE CARBOXYLASE"/>
    <property type="match status" value="1"/>
</dbReference>
<dbReference type="Gene3D" id="3.40.50.1970">
    <property type="match status" value="1"/>
</dbReference>
<keyword evidence="1 3" id="KW-0658">Purine biosynthesis</keyword>
<feature type="binding site" evidence="3 5">
    <location>
        <position position="9"/>
    </location>
    <ligand>
        <name>substrate</name>
    </ligand>
</feature>
<evidence type="ECO:0000313" key="8">
    <source>
        <dbReference type="Proteomes" id="UP000198847"/>
    </source>
</evidence>
<evidence type="ECO:0000256" key="1">
    <source>
        <dbReference type="ARBA" id="ARBA00022755"/>
    </source>
</evidence>
<dbReference type="NCBIfam" id="TIGR01162">
    <property type="entry name" value="purE"/>
    <property type="match status" value="1"/>
</dbReference>
<dbReference type="SUPFAM" id="SSF52255">
    <property type="entry name" value="N5-CAIR mutase (phosphoribosylaminoimidazole carboxylase, PurE)"/>
    <property type="match status" value="1"/>
</dbReference>
<dbReference type="HAMAP" id="MF_01929">
    <property type="entry name" value="PurE_classI"/>
    <property type="match status" value="1"/>
</dbReference>
<comment type="similarity">
    <text evidence="3">Belongs to the AIR carboxylase family. Class I subfamily.</text>
</comment>